<evidence type="ECO:0000313" key="1">
    <source>
        <dbReference type="EMBL" id="GIX62830.1"/>
    </source>
</evidence>
<dbReference type="AlphaFoldDB" id="A0AAV4LSH7"/>
<gene>
    <name evidence="1" type="ORF">BcabD6B2_22650</name>
</gene>
<protein>
    <submittedName>
        <fullName evidence="1">Variant erythrocyte surface antigen-1 family protein</fullName>
    </submittedName>
</protein>
<proteinExistence type="predicted"/>
<dbReference type="RefSeq" id="XP_067714899.1">
    <property type="nucleotide sequence ID" value="XM_067858798.1"/>
</dbReference>
<keyword evidence="2" id="KW-1185">Reference proteome</keyword>
<name>A0AAV4LSH7_BABCB</name>
<dbReference type="EMBL" id="BPLF01000002">
    <property type="protein sequence ID" value="GIX62830.1"/>
    <property type="molecule type" value="Genomic_DNA"/>
</dbReference>
<reference evidence="1 2" key="1">
    <citation type="submission" date="2021-06" db="EMBL/GenBank/DDBJ databases">
        <title>Genome sequence of Babesia caballi.</title>
        <authorList>
            <person name="Yamagishi J."/>
            <person name="Kidaka T."/>
            <person name="Ochi A."/>
        </authorList>
    </citation>
    <scope>NUCLEOTIDE SEQUENCE [LARGE SCALE GENOMIC DNA]</scope>
    <source>
        <strain evidence="1">USDA-D6B2</strain>
    </source>
</reference>
<dbReference type="Proteomes" id="UP001497744">
    <property type="component" value="Unassembled WGS sequence"/>
</dbReference>
<dbReference type="InterPro" id="IPR024751">
    <property type="entry name" value="VESA1"/>
</dbReference>
<evidence type="ECO:0000313" key="2">
    <source>
        <dbReference type="Proteomes" id="UP001497744"/>
    </source>
</evidence>
<organism evidence="1 2">
    <name type="scientific">Babesia caballi</name>
    <dbReference type="NCBI Taxonomy" id="5871"/>
    <lineage>
        <taxon>Eukaryota</taxon>
        <taxon>Sar</taxon>
        <taxon>Alveolata</taxon>
        <taxon>Apicomplexa</taxon>
        <taxon>Aconoidasida</taxon>
        <taxon>Piroplasmida</taxon>
        <taxon>Babesiidae</taxon>
        <taxon>Babesia</taxon>
    </lineage>
</organism>
<sequence>MGGKKSSLTDWPDNLKDVIDWFLRVGEMDQGGSGFGNQTKLPAAVKALVDYESIKEVLDPDSIAGTFGYVAEGLRVFIGYNPSGLHQLDGSGIGLDTVGKYASSYGNQAQWNCASWNADSTEAKICASIFLGSMPILYFGLTYIYWKCTGNHGWQNQTLQGGPDGYNLSNYMSYMEYDTGTLSNTIRGQKIATLLGTGRYAIYDFKEVSASNSSTYPEFLKKLQEHGQPKLPNSAANAPMYALYTAASKYLQSKVKFSKIMDLPRTKSDIANTLKGYREAVKALNPGSSQKLSTAYLTLLSKIKDVFNEAPPASPSSSGVAPVAGTLTTLGLRGGAAAAYLFNLGGAKTLVTNLLRIG</sequence>
<accession>A0AAV4LSH7</accession>
<dbReference type="Pfam" id="PF12785">
    <property type="entry name" value="VESA1_N"/>
    <property type="match status" value="1"/>
</dbReference>
<dbReference type="GeneID" id="94194311"/>
<comment type="caution">
    <text evidence="1">The sequence shown here is derived from an EMBL/GenBank/DDBJ whole genome shotgun (WGS) entry which is preliminary data.</text>
</comment>